<dbReference type="Pfam" id="PF06127">
    <property type="entry name" value="Mpo1-like"/>
    <property type="match status" value="1"/>
</dbReference>
<keyword evidence="1" id="KW-1133">Transmembrane helix</keyword>
<feature type="transmembrane region" description="Helical" evidence="1">
    <location>
        <begin position="52"/>
        <end position="69"/>
    </location>
</feature>
<dbReference type="Proteomes" id="UP000598997">
    <property type="component" value="Unassembled WGS sequence"/>
</dbReference>
<dbReference type="InterPro" id="IPR009305">
    <property type="entry name" value="Mpo1-like"/>
</dbReference>
<keyword evidence="3" id="KW-1185">Reference proteome</keyword>
<keyword evidence="1" id="KW-0472">Membrane</keyword>
<accession>A0A917DEV8</accession>
<dbReference type="OrthoDB" id="5515308at2"/>
<evidence type="ECO:0008006" key="4">
    <source>
        <dbReference type="Google" id="ProtNLM"/>
    </source>
</evidence>
<name>A0A917DEV8_9SPHN</name>
<feature type="transmembrane region" description="Helical" evidence="1">
    <location>
        <begin position="100"/>
        <end position="120"/>
    </location>
</feature>
<dbReference type="PANTHER" id="PTHR28026">
    <property type="entry name" value="DUF962 DOMAIN PROTEIN (AFU_ORTHOLOGUE AFUA_8G05310)"/>
    <property type="match status" value="1"/>
</dbReference>
<evidence type="ECO:0000256" key="1">
    <source>
        <dbReference type="SAM" id="Phobius"/>
    </source>
</evidence>
<dbReference type="GO" id="GO:0016020">
    <property type="term" value="C:membrane"/>
    <property type="evidence" value="ECO:0007669"/>
    <property type="project" value="GOC"/>
</dbReference>
<dbReference type="PANTHER" id="PTHR28026:SF9">
    <property type="entry name" value="2-HYDROXY-PALMITIC ACID DIOXYGENASE MPO1"/>
    <property type="match status" value="1"/>
</dbReference>
<reference evidence="2 3" key="1">
    <citation type="journal article" date="2014" name="Int. J. Syst. Evol. Microbiol.">
        <title>Complete genome sequence of Corynebacterium casei LMG S-19264T (=DSM 44701T), isolated from a smear-ripened cheese.</title>
        <authorList>
            <consortium name="US DOE Joint Genome Institute (JGI-PGF)"/>
            <person name="Walter F."/>
            <person name="Albersmeier A."/>
            <person name="Kalinowski J."/>
            <person name="Ruckert C."/>
        </authorList>
    </citation>
    <scope>NUCLEOTIDE SEQUENCE [LARGE SCALE GENOMIC DNA]</scope>
    <source>
        <strain evidence="2 3">CGMCC 1.15358</strain>
    </source>
</reference>
<gene>
    <name evidence="2" type="ORF">GCM10010989_01800</name>
</gene>
<dbReference type="RefSeq" id="WP_066765751.1">
    <property type="nucleotide sequence ID" value="NZ_BMIO01000001.1"/>
</dbReference>
<organism evidence="2 3">
    <name type="scientific">Croceicoccus pelagius</name>
    <dbReference type="NCBI Taxonomy" id="1703341"/>
    <lineage>
        <taxon>Bacteria</taxon>
        <taxon>Pseudomonadati</taxon>
        <taxon>Pseudomonadota</taxon>
        <taxon>Alphaproteobacteria</taxon>
        <taxon>Sphingomonadales</taxon>
        <taxon>Erythrobacteraceae</taxon>
        <taxon>Croceicoccus</taxon>
    </lineage>
</organism>
<dbReference type="EMBL" id="BMIO01000001">
    <property type="protein sequence ID" value="GGD31339.1"/>
    <property type="molecule type" value="Genomic_DNA"/>
</dbReference>
<evidence type="ECO:0000313" key="2">
    <source>
        <dbReference type="EMBL" id="GGD31339.1"/>
    </source>
</evidence>
<feature type="transmembrane region" description="Helical" evidence="1">
    <location>
        <begin position="132"/>
        <end position="151"/>
    </location>
</feature>
<evidence type="ECO:0000313" key="3">
    <source>
        <dbReference type="Proteomes" id="UP000598997"/>
    </source>
</evidence>
<protein>
    <recommendedName>
        <fullName evidence="4">DUF962 domain-containing protein</fullName>
    </recommendedName>
</protein>
<proteinExistence type="predicted"/>
<feature type="transmembrane region" description="Helical" evidence="1">
    <location>
        <begin position="76"/>
        <end position="94"/>
    </location>
</feature>
<dbReference type="AlphaFoldDB" id="A0A917DEV8"/>
<dbReference type="GO" id="GO:0046521">
    <property type="term" value="P:sphingoid catabolic process"/>
    <property type="evidence" value="ECO:0007669"/>
    <property type="project" value="TreeGrafter"/>
</dbReference>
<feature type="transmembrane region" description="Helical" evidence="1">
    <location>
        <begin position="21"/>
        <end position="46"/>
    </location>
</feature>
<sequence length="172" mass="18609">MSDRLVRHLANYAAYHRDRRNVATHVIGIPMIVLGLAILLSCPVWMAGELPLSPAVGVLGMSAVFYLRLDRQLGVGMIAILFGVAVAGAAVAALDFGAWLWTGVGFFVVGWIFQGVGHLWEGRKPAFFEDIVGLLIGPIYLLAELVFALGLRRDLHGLVQGEISRITAMQAT</sequence>
<keyword evidence="1" id="KW-0812">Transmembrane</keyword>
<comment type="caution">
    <text evidence="2">The sequence shown here is derived from an EMBL/GenBank/DDBJ whole genome shotgun (WGS) entry which is preliminary data.</text>
</comment>